<comment type="caution">
    <text evidence="1">The sequence shown here is derived from an EMBL/GenBank/DDBJ whole genome shotgun (WGS) entry which is preliminary data.</text>
</comment>
<organism evidence="1 2">
    <name type="scientific">Artemisia annua</name>
    <name type="common">Sweet wormwood</name>
    <dbReference type="NCBI Taxonomy" id="35608"/>
    <lineage>
        <taxon>Eukaryota</taxon>
        <taxon>Viridiplantae</taxon>
        <taxon>Streptophyta</taxon>
        <taxon>Embryophyta</taxon>
        <taxon>Tracheophyta</taxon>
        <taxon>Spermatophyta</taxon>
        <taxon>Magnoliopsida</taxon>
        <taxon>eudicotyledons</taxon>
        <taxon>Gunneridae</taxon>
        <taxon>Pentapetalae</taxon>
        <taxon>asterids</taxon>
        <taxon>campanulids</taxon>
        <taxon>Asterales</taxon>
        <taxon>Asteraceae</taxon>
        <taxon>Asteroideae</taxon>
        <taxon>Anthemideae</taxon>
        <taxon>Artemisiinae</taxon>
        <taxon>Artemisia</taxon>
    </lineage>
</organism>
<dbReference type="STRING" id="35608.A0A2U1KH02"/>
<dbReference type="PANTHER" id="PTHR46086:SF3">
    <property type="entry name" value="TRIACYLGLYCEROL LIPASE OBL1"/>
    <property type="match status" value="1"/>
</dbReference>
<dbReference type="EMBL" id="PKPP01018934">
    <property type="protein sequence ID" value="PWA36022.1"/>
    <property type="molecule type" value="Genomic_DNA"/>
</dbReference>
<keyword evidence="2" id="KW-1185">Reference proteome</keyword>
<gene>
    <name evidence="1" type="ORF">CTI12_AA604120</name>
</gene>
<evidence type="ECO:0000313" key="2">
    <source>
        <dbReference type="Proteomes" id="UP000245207"/>
    </source>
</evidence>
<evidence type="ECO:0000313" key="1">
    <source>
        <dbReference type="EMBL" id="PWA36022.1"/>
    </source>
</evidence>
<dbReference type="GO" id="GO:0006629">
    <property type="term" value="P:lipid metabolic process"/>
    <property type="evidence" value="ECO:0007669"/>
    <property type="project" value="InterPro"/>
</dbReference>
<dbReference type="InterPro" id="IPR044819">
    <property type="entry name" value="OBL-like"/>
</dbReference>
<dbReference type="GO" id="GO:0004806">
    <property type="term" value="F:triacylglycerol lipase activity"/>
    <property type="evidence" value="ECO:0007669"/>
    <property type="project" value="InterPro"/>
</dbReference>
<accession>A0A2U1KH02</accession>
<protein>
    <submittedName>
        <fullName evidence="1">Lipase, class 3</fullName>
    </submittedName>
</protein>
<proteinExistence type="predicted"/>
<name>A0A2U1KH02_ARTAN</name>
<dbReference type="AlphaFoldDB" id="A0A2U1KH02"/>
<dbReference type="Proteomes" id="UP000245207">
    <property type="component" value="Unassembled WGS sequence"/>
</dbReference>
<sequence length="108" mass="12347">MVFAAPRFASLARQACLGLFVQQKLEEEPNRNYYGLWYLIPEYLTAVWELVRGMTMGMAYGPEYKESWESIMLRMIGLVIPGLSAHGPPNYINSIRLGTEKQIQMSTL</sequence>
<dbReference type="PANTHER" id="PTHR46086">
    <property type="entry name" value="ALPHA/BETA-HYDROLASES SUPERFAMILY PROTEIN"/>
    <property type="match status" value="1"/>
</dbReference>
<reference evidence="1 2" key="1">
    <citation type="journal article" date="2018" name="Mol. Plant">
        <title>The genome of Artemisia annua provides insight into the evolution of Asteraceae family and artemisinin biosynthesis.</title>
        <authorList>
            <person name="Shen Q."/>
            <person name="Zhang L."/>
            <person name="Liao Z."/>
            <person name="Wang S."/>
            <person name="Yan T."/>
            <person name="Shi P."/>
            <person name="Liu M."/>
            <person name="Fu X."/>
            <person name="Pan Q."/>
            <person name="Wang Y."/>
            <person name="Lv Z."/>
            <person name="Lu X."/>
            <person name="Zhang F."/>
            <person name="Jiang W."/>
            <person name="Ma Y."/>
            <person name="Chen M."/>
            <person name="Hao X."/>
            <person name="Li L."/>
            <person name="Tang Y."/>
            <person name="Lv G."/>
            <person name="Zhou Y."/>
            <person name="Sun X."/>
            <person name="Brodelius P.E."/>
            <person name="Rose J.K.C."/>
            <person name="Tang K."/>
        </authorList>
    </citation>
    <scope>NUCLEOTIDE SEQUENCE [LARGE SCALE GENOMIC DNA]</scope>
    <source>
        <strain evidence="2">cv. Huhao1</strain>
        <tissue evidence="1">Leaf</tissue>
    </source>
</reference>
<dbReference type="OrthoDB" id="1724626at2759"/>